<dbReference type="Proteomes" id="UP000001292">
    <property type="component" value="Unassembled WGS sequence"/>
</dbReference>
<dbReference type="AlphaFoldDB" id="B4IBG0"/>
<organism evidence="3">
    <name type="scientific">Drosophila sechellia</name>
    <name type="common">Fruit fly</name>
    <dbReference type="NCBI Taxonomy" id="7238"/>
    <lineage>
        <taxon>Eukaryota</taxon>
        <taxon>Metazoa</taxon>
        <taxon>Ecdysozoa</taxon>
        <taxon>Arthropoda</taxon>
        <taxon>Hexapoda</taxon>
        <taxon>Insecta</taxon>
        <taxon>Pterygota</taxon>
        <taxon>Neoptera</taxon>
        <taxon>Endopterygota</taxon>
        <taxon>Diptera</taxon>
        <taxon>Brachycera</taxon>
        <taxon>Muscomorpha</taxon>
        <taxon>Ephydroidea</taxon>
        <taxon>Drosophilidae</taxon>
        <taxon>Drosophila</taxon>
        <taxon>Sophophora</taxon>
    </lineage>
</organism>
<protein>
    <submittedName>
        <fullName evidence="2">GM15355</fullName>
    </submittedName>
</protein>
<evidence type="ECO:0000313" key="3">
    <source>
        <dbReference type="Proteomes" id="UP000001292"/>
    </source>
</evidence>
<dbReference type="EMBL" id="CH480827">
    <property type="protein sequence ID" value="EDW44718.1"/>
    <property type="molecule type" value="Genomic_DNA"/>
</dbReference>
<proteinExistence type="predicted"/>
<keyword evidence="3" id="KW-1185">Reference proteome</keyword>
<evidence type="ECO:0000256" key="1">
    <source>
        <dbReference type="SAM" id="MobiDB-lite"/>
    </source>
</evidence>
<feature type="compositionally biased region" description="Low complexity" evidence="1">
    <location>
        <begin position="67"/>
        <end position="85"/>
    </location>
</feature>
<reference evidence="2 3" key="1">
    <citation type="journal article" date="2007" name="Nature">
        <title>Evolution of genes and genomes on the Drosophila phylogeny.</title>
        <authorList>
            <consortium name="Drosophila 12 Genomes Consortium"/>
            <person name="Clark A.G."/>
            <person name="Eisen M.B."/>
            <person name="Smith D.R."/>
            <person name="Bergman C.M."/>
            <person name="Oliver B."/>
            <person name="Markow T.A."/>
            <person name="Kaufman T.C."/>
            <person name="Kellis M."/>
            <person name="Gelbart W."/>
            <person name="Iyer V.N."/>
            <person name="Pollard D.A."/>
            <person name="Sackton T.B."/>
            <person name="Larracuente A.M."/>
            <person name="Singh N.D."/>
            <person name="Abad J.P."/>
            <person name="Abt D.N."/>
            <person name="Adryan B."/>
            <person name="Aguade M."/>
            <person name="Akashi H."/>
            <person name="Anderson W.W."/>
            <person name="Aquadro C.F."/>
            <person name="Ardell D.H."/>
            <person name="Arguello R."/>
            <person name="Artieri C.G."/>
            <person name="Barbash D.A."/>
            <person name="Barker D."/>
            <person name="Barsanti P."/>
            <person name="Batterham P."/>
            <person name="Batzoglou S."/>
            <person name="Begun D."/>
            <person name="Bhutkar A."/>
            <person name="Blanco E."/>
            <person name="Bosak S.A."/>
            <person name="Bradley R.K."/>
            <person name="Brand A.D."/>
            <person name="Brent M.R."/>
            <person name="Brooks A.N."/>
            <person name="Brown R.H."/>
            <person name="Butlin R.K."/>
            <person name="Caggese C."/>
            <person name="Calvi B.R."/>
            <person name="Bernardo de Carvalho A."/>
            <person name="Caspi A."/>
            <person name="Castrezana S."/>
            <person name="Celniker S.E."/>
            <person name="Chang J.L."/>
            <person name="Chapple C."/>
            <person name="Chatterji S."/>
            <person name="Chinwalla A."/>
            <person name="Civetta A."/>
            <person name="Clifton S.W."/>
            <person name="Comeron J.M."/>
            <person name="Costello J.C."/>
            <person name="Coyne J.A."/>
            <person name="Daub J."/>
            <person name="David R.G."/>
            <person name="Delcher A.L."/>
            <person name="Delehaunty K."/>
            <person name="Do C.B."/>
            <person name="Ebling H."/>
            <person name="Edwards K."/>
            <person name="Eickbush T."/>
            <person name="Evans J.D."/>
            <person name="Filipski A."/>
            <person name="Findeiss S."/>
            <person name="Freyhult E."/>
            <person name="Fulton L."/>
            <person name="Fulton R."/>
            <person name="Garcia A.C."/>
            <person name="Gardiner A."/>
            <person name="Garfield D.A."/>
            <person name="Garvin B.E."/>
            <person name="Gibson G."/>
            <person name="Gilbert D."/>
            <person name="Gnerre S."/>
            <person name="Godfrey J."/>
            <person name="Good R."/>
            <person name="Gotea V."/>
            <person name="Gravely B."/>
            <person name="Greenberg A.J."/>
            <person name="Griffiths-Jones S."/>
            <person name="Gross S."/>
            <person name="Guigo R."/>
            <person name="Gustafson E.A."/>
            <person name="Haerty W."/>
            <person name="Hahn M.W."/>
            <person name="Halligan D.L."/>
            <person name="Halpern A.L."/>
            <person name="Halter G.M."/>
            <person name="Han M.V."/>
            <person name="Heger A."/>
            <person name="Hillier L."/>
            <person name="Hinrichs A.S."/>
            <person name="Holmes I."/>
            <person name="Hoskins R.A."/>
            <person name="Hubisz M.J."/>
            <person name="Hultmark D."/>
            <person name="Huntley M.A."/>
            <person name="Jaffe D.B."/>
            <person name="Jagadeeshan S."/>
            <person name="Jeck W.R."/>
            <person name="Johnson J."/>
            <person name="Jones C.D."/>
            <person name="Jordan W.C."/>
            <person name="Karpen G.H."/>
            <person name="Kataoka E."/>
            <person name="Keightley P.D."/>
            <person name="Kheradpour P."/>
            <person name="Kirkness E.F."/>
            <person name="Koerich L.B."/>
            <person name="Kristiansen K."/>
            <person name="Kudrna D."/>
            <person name="Kulathinal R.J."/>
            <person name="Kumar S."/>
            <person name="Kwok R."/>
            <person name="Lander E."/>
            <person name="Langley C.H."/>
            <person name="Lapoint R."/>
            <person name="Lazzaro B.P."/>
            <person name="Lee S.J."/>
            <person name="Levesque L."/>
            <person name="Li R."/>
            <person name="Lin C.F."/>
            <person name="Lin M.F."/>
            <person name="Lindblad-Toh K."/>
            <person name="Llopart A."/>
            <person name="Long M."/>
            <person name="Low L."/>
            <person name="Lozovsky E."/>
            <person name="Lu J."/>
            <person name="Luo M."/>
            <person name="Machado C.A."/>
            <person name="Makalowski W."/>
            <person name="Marzo M."/>
            <person name="Matsuda M."/>
            <person name="Matzkin L."/>
            <person name="McAllister B."/>
            <person name="McBride C.S."/>
            <person name="McKernan B."/>
            <person name="McKernan K."/>
            <person name="Mendez-Lago M."/>
            <person name="Minx P."/>
            <person name="Mollenhauer M.U."/>
            <person name="Montooth K."/>
            <person name="Mount S.M."/>
            <person name="Mu X."/>
            <person name="Myers E."/>
            <person name="Negre B."/>
            <person name="Newfeld S."/>
            <person name="Nielsen R."/>
            <person name="Noor M.A."/>
            <person name="O'Grady P."/>
            <person name="Pachter L."/>
            <person name="Papaceit M."/>
            <person name="Parisi M.J."/>
            <person name="Parisi M."/>
            <person name="Parts L."/>
            <person name="Pedersen J.S."/>
            <person name="Pesole G."/>
            <person name="Phillippy A.M."/>
            <person name="Ponting C.P."/>
            <person name="Pop M."/>
            <person name="Porcelli D."/>
            <person name="Powell J.R."/>
            <person name="Prohaska S."/>
            <person name="Pruitt K."/>
            <person name="Puig M."/>
            <person name="Quesneville H."/>
            <person name="Ram K.R."/>
            <person name="Rand D."/>
            <person name="Rasmussen M.D."/>
            <person name="Reed L.K."/>
            <person name="Reenan R."/>
            <person name="Reily A."/>
            <person name="Remington K.A."/>
            <person name="Rieger T.T."/>
            <person name="Ritchie M.G."/>
            <person name="Robin C."/>
            <person name="Rogers Y.H."/>
            <person name="Rohde C."/>
            <person name="Rozas J."/>
            <person name="Rubenfield M.J."/>
            <person name="Ruiz A."/>
            <person name="Russo S."/>
            <person name="Salzberg S.L."/>
            <person name="Sanchez-Gracia A."/>
            <person name="Saranga D.J."/>
            <person name="Sato H."/>
            <person name="Schaeffer S.W."/>
            <person name="Schatz M.C."/>
            <person name="Schlenke T."/>
            <person name="Schwartz R."/>
            <person name="Segarra C."/>
            <person name="Singh R.S."/>
            <person name="Sirot L."/>
            <person name="Sirota M."/>
            <person name="Sisneros N.B."/>
            <person name="Smith C.D."/>
            <person name="Smith T.F."/>
            <person name="Spieth J."/>
            <person name="Stage D.E."/>
            <person name="Stark A."/>
            <person name="Stephan W."/>
            <person name="Strausberg R.L."/>
            <person name="Strempel S."/>
            <person name="Sturgill D."/>
            <person name="Sutton G."/>
            <person name="Sutton G.G."/>
            <person name="Tao W."/>
            <person name="Teichmann S."/>
            <person name="Tobari Y.N."/>
            <person name="Tomimura Y."/>
            <person name="Tsolas J.M."/>
            <person name="Valente V.L."/>
            <person name="Venter E."/>
            <person name="Venter J.C."/>
            <person name="Vicario S."/>
            <person name="Vieira F.G."/>
            <person name="Vilella A.J."/>
            <person name="Villasante A."/>
            <person name="Walenz B."/>
            <person name="Wang J."/>
            <person name="Wasserman M."/>
            <person name="Watts T."/>
            <person name="Wilson D."/>
            <person name="Wilson R.K."/>
            <person name="Wing R.A."/>
            <person name="Wolfner M.F."/>
            <person name="Wong A."/>
            <person name="Wong G.K."/>
            <person name="Wu C.I."/>
            <person name="Wu G."/>
            <person name="Yamamoto D."/>
            <person name="Yang H.P."/>
            <person name="Yang S.P."/>
            <person name="Yorke J.A."/>
            <person name="Yoshida K."/>
            <person name="Zdobnov E."/>
            <person name="Zhang P."/>
            <person name="Zhang Y."/>
            <person name="Zimin A.V."/>
            <person name="Baldwin J."/>
            <person name="Abdouelleil A."/>
            <person name="Abdulkadir J."/>
            <person name="Abebe A."/>
            <person name="Abera B."/>
            <person name="Abreu J."/>
            <person name="Acer S.C."/>
            <person name="Aftuck L."/>
            <person name="Alexander A."/>
            <person name="An P."/>
            <person name="Anderson E."/>
            <person name="Anderson S."/>
            <person name="Arachi H."/>
            <person name="Azer M."/>
            <person name="Bachantsang P."/>
            <person name="Barry A."/>
            <person name="Bayul T."/>
            <person name="Berlin A."/>
            <person name="Bessette D."/>
            <person name="Bloom T."/>
            <person name="Blye J."/>
            <person name="Boguslavskiy L."/>
            <person name="Bonnet C."/>
            <person name="Boukhgalter B."/>
            <person name="Bourzgui I."/>
            <person name="Brown A."/>
            <person name="Cahill P."/>
            <person name="Channer S."/>
            <person name="Cheshatsang Y."/>
            <person name="Chuda L."/>
            <person name="Citroen M."/>
            <person name="Collymore A."/>
            <person name="Cooke P."/>
            <person name="Costello M."/>
            <person name="D'Aco K."/>
            <person name="Daza R."/>
            <person name="De Haan G."/>
            <person name="DeGray S."/>
            <person name="DeMaso C."/>
            <person name="Dhargay N."/>
            <person name="Dooley K."/>
            <person name="Dooley E."/>
            <person name="Doricent M."/>
            <person name="Dorje P."/>
            <person name="Dorjee K."/>
            <person name="Dupes A."/>
            <person name="Elong R."/>
            <person name="Falk J."/>
            <person name="Farina A."/>
            <person name="Faro S."/>
            <person name="Ferguson D."/>
            <person name="Fisher S."/>
            <person name="Foley C.D."/>
            <person name="Franke A."/>
            <person name="Friedrich D."/>
            <person name="Gadbois L."/>
            <person name="Gearin G."/>
            <person name="Gearin C.R."/>
            <person name="Giannoukos G."/>
            <person name="Goode T."/>
            <person name="Graham J."/>
            <person name="Grandbois E."/>
            <person name="Grewal S."/>
            <person name="Gyaltsen K."/>
            <person name="Hafez N."/>
            <person name="Hagos B."/>
            <person name="Hall J."/>
            <person name="Henson C."/>
            <person name="Hollinger A."/>
            <person name="Honan T."/>
            <person name="Huard M.D."/>
            <person name="Hughes L."/>
            <person name="Hurhula B."/>
            <person name="Husby M.E."/>
            <person name="Kamat A."/>
            <person name="Kanga B."/>
            <person name="Kashin S."/>
            <person name="Khazanovich D."/>
            <person name="Kisner P."/>
            <person name="Lance K."/>
            <person name="Lara M."/>
            <person name="Lee W."/>
            <person name="Lennon N."/>
            <person name="Letendre F."/>
            <person name="LeVine R."/>
            <person name="Lipovsky A."/>
            <person name="Liu X."/>
            <person name="Liu J."/>
            <person name="Liu S."/>
            <person name="Lokyitsang T."/>
            <person name="Lokyitsang Y."/>
            <person name="Lubonja R."/>
            <person name="Lui A."/>
            <person name="MacDonald P."/>
            <person name="Magnisalis V."/>
            <person name="Maru K."/>
            <person name="Matthews C."/>
            <person name="McCusker W."/>
            <person name="McDonough S."/>
            <person name="Mehta T."/>
            <person name="Meldrim J."/>
            <person name="Meneus L."/>
            <person name="Mihai O."/>
            <person name="Mihalev A."/>
            <person name="Mihova T."/>
            <person name="Mittelman R."/>
            <person name="Mlenga V."/>
            <person name="Montmayeur A."/>
            <person name="Mulrain L."/>
            <person name="Navidi A."/>
            <person name="Naylor J."/>
            <person name="Negash T."/>
            <person name="Nguyen T."/>
            <person name="Nguyen N."/>
            <person name="Nicol R."/>
            <person name="Norbu C."/>
            <person name="Norbu N."/>
            <person name="Novod N."/>
            <person name="O'Neill B."/>
            <person name="Osman S."/>
            <person name="Markiewicz E."/>
            <person name="Oyono O.L."/>
            <person name="Patti C."/>
            <person name="Phunkhang P."/>
            <person name="Pierre F."/>
            <person name="Priest M."/>
            <person name="Raghuraman S."/>
            <person name="Rege F."/>
            <person name="Reyes R."/>
            <person name="Rise C."/>
            <person name="Rogov P."/>
            <person name="Ross K."/>
            <person name="Ryan E."/>
            <person name="Settipalli S."/>
            <person name="Shea T."/>
            <person name="Sherpa N."/>
            <person name="Shi L."/>
            <person name="Shih D."/>
            <person name="Sparrow T."/>
            <person name="Spaulding J."/>
            <person name="Stalker J."/>
            <person name="Stange-Thomann N."/>
            <person name="Stavropoulos S."/>
            <person name="Stone C."/>
            <person name="Strader C."/>
            <person name="Tesfaye S."/>
            <person name="Thomson T."/>
            <person name="Thoulutsang Y."/>
            <person name="Thoulutsang D."/>
            <person name="Topham K."/>
            <person name="Topping I."/>
            <person name="Tsamla T."/>
            <person name="Vassiliev H."/>
            <person name="Vo A."/>
            <person name="Wangchuk T."/>
            <person name="Wangdi T."/>
            <person name="Weiand M."/>
            <person name="Wilkinson J."/>
            <person name="Wilson A."/>
            <person name="Yadav S."/>
            <person name="Young G."/>
            <person name="Yu Q."/>
            <person name="Zembek L."/>
            <person name="Zhong D."/>
            <person name="Zimmer A."/>
            <person name="Zwirko Z."/>
            <person name="Jaffe D.B."/>
            <person name="Alvarez P."/>
            <person name="Brockman W."/>
            <person name="Butler J."/>
            <person name="Chin C."/>
            <person name="Gnerre S."/>
            <person name="Grabherr M."/>
            <person name="Kleber M."/>
            <person name="Mauceli E."/>
            <person name="MacCallum I."/>
        </authorList>
    </citation>
    <scope>NUCLEOTIDE SEQUENCE [LARGE SCALE GENOMIC DNA]</scope>
    <source>
        <strain evidence="3">Rob3c / Tucson 14021-0248.25</strain>
    </source>
</reference>
<accession>B4IBG0</accession>
<evidence type="ECO:0000313" key="2">
    <source>
        <dbReference type="EMBL" id="EDW44718.1"/>
    </source>
</evidence>
<sequence>MARTTPLWMAGRDSARPSGWVTGTVNLRVPRSVSISEYGHWVAPKTSAAPPDWLFVIFAKNAAKNLSSSSSGSTFNSTDTCPSAV</sequence>
<feature type="region of interest" description="Disordered" evidence="1">
    <location>
        <begin position="65"/>
        <end position="85"/>
    </location>
</feature>
<dbReference type="OMA" id="WVTGTGN"/>
<dbReference type="HOGENOM" id="CLU_2515064_0_0_1"/>
<gene>
    <name evidence="2" type="primary">Dsec\GM15355</name>
    <name evidence="2" type="ORF">Dsec_GM15355</name>
</gene>
<name>B4IBG0_DROSE</name>